<feature type="region of interest" description="Disordered" evidence="5">
    <location>
        <begin position="1"/>
        <end position="24"/>
    </location>
</feature>
<feature type="domain" description="Alanine racemase N-terminal" evidence="6">
    <location>
        <begin position="35"/>
        <end position="257"/>
    </location>
</feature>
<dbReference type="InterPro" id="IPR029066">
    <property type="entry name" value="PLP-binding_barrel"/>
</dbReference>
<name>A0A255GN89_9ACTN</name>
<dbReference type="EMBL" id="NMVQ01000046">
    <property type="protein sequence ID" value="OYO17269.1"/>
    <property type="molecule type" value="Genomic_DNA"/>
</dbReference>
<evidence type="ECO:0000256" key="2">
    <source>
        <dbReference type="HAMAP-Rule" id="MF_02087"/>
    </source>
</evidence>
<evidence type="ECO:0000256" key="3">
    <source>
        <dbReference type="PIRSR" id="PIRSR004848-1"/>
    </source>
</evidence>
<comment type="similarity">
    <text evidence="2 4">Belongs to the pyridoxal phosphate-binding protein YggS/PROSC family.</text>
</comment>
<proteinExistence type="inferred from homology"/>
<dbReference type="HAMAP" id="MF_02087">
    <property type="entry name" value="PLP_homeostasis"/>
    <property type="match status" value="1"/>
</dbReference>
<dbReference type="OrthoDB" id="9804072at2"/>
<reference evidence="7 8" key="1">
    <citation type="submission" date="2017-07" db="EMBL/GenBank/DDBJ databases">
        <title>Draft whole genome sequences of clinical Proprionibacteriaceae strains.</title>
        <authorList>
            <person name="Bernier A.-M."/>
            <person name="Bernard K."/>
            <person name="Domingo M.-C."/>
        </authorList>
    </citation>
    <scope>NUCLEOTIDE SEQUENCE [LARGE SCALE GENOMIC DNA]</scope>
    <source>
        <strain evidence="7 8">NML 130396</strain>
    </source>
</reference>
<keyword evidence="8" id="KW-1185">Reference proteome</keyword>
<evidence type="ECO:0000313" key="8">
    <source>
        <dbReference type="Proteomes" id="UP000216311"/>
    </source>
</evidence>
<keyword evidence="1 2" id="KW-0663">Pyridoxal phosphate</keyword>
<feature type="modified residue" description="N6-(pyridoxal phosphate)lysine" evidence="2 3">
    <location>
        <position position="64"/>
    </location>
</feature>
<sequence length="266" mass="28727">MSVAASSSACSPASASSPSAPAGRNRFGGMSIASNLAAIHERIERACEGAGRDPGEVRLLPVSKTKPPEALLEAYAAGERIFGENKVQEAQAKAEELADTDIRWAVIGHLQTNKAKNLARFAHEFHALDSLKVATELEKRLQAEGRGLDVFIQVNSSAEPQKFGLAPEDVATFAAELRSFDALNVRGLMTLAVFSTDPDEVRPCFERMQQLQRQLRDDDRAAGSYDELSMGMSGDFELAIAYGATTVRVGQAIFGARLDPNQYWPG</sequence>
<dbReference type="CDD" id="cd00635">
    <property type="entry name" value="PLPDE_III_YBL036c_like"/>
    <property type="match status" value="1"/>
</dbReference>
<evidence type="ECO:0000259" key="6">
    <source>
        <dbReference type="Pfam" id="PF01168"/>
    </source>
</evidence>
<gene>
    <name evidence="7" type="ORF">CGZ93_17045</name>
</gene>
<evidence type="ECO:0000256" key="1">
    <source>
        <dbReference type="ARBA" id="ARBA00022898"/>
    </source>
</evidence>
<dbReference type="Gene3D" id="3.20.20.10">
    <property type="entry name" value="Alanine racemase"/>
    <property type="match status" value="1"/>
</dbReference>
<protein>
    <recommendedName>
        <fullName evidence="2">Pyridoxal phosphate homeostasis protein</fullName>
        <shortName evidence="2">PLP homeostasis protein</shortName>
    </recommendedName>
</protein>
<dbReference type="Proteomes" id="UP000216311">
    <property type="component" value="Unassembled WGS sequence"/>
</dbReference>
<dbReference type="InterPro" id="IPR011078">
    <property type="entry name" value="PyrdxlP_homeostasis"/>
</dbReference>
<dbReference type="GO" id="GO:0030170">
    <property type="term" value="F:pyridoxal phosphate binding"/>
    <property type="evidence" value="ECO:0007669"/>
    <property type="project" value="UniProtKB-UniRule"/>
</dbReference>
<dbReference type="FunFam" id="3.20.20.10:FF:000018">
    <property type="entry name" value="Pyridoxal phosphate homeostasis protein"/>
    <property type="match status" value="1"/>
</dbReference>
<dbReference type="PANTHER" id="PTHR10146">
    <property type="entry name" value="PROLINE SYNTHETASE CO-TRANSCRIBED BACTERIAL HOMOLOG PROTEIN"/>
    <property type="match status" value="1"/>
</dbReference>
<dbReference type="PIRSF" id="PIRSF004848">
    <property type="entry name" value="YBL036c_PLPDEIII"/>
    <property type="match status" value="1"/>
</dbReference>
<dbReference type="AlphaFoldDB" id="A0A255GN89"/>
<comment type="function">
    <text evidence="2">Pyridoxal 5'-phosphate (PLP)-binding protein, which is involved in PLP homeostasis.</text>
</comment>
<evidence type="ECO:0000256" key="5">
    <source>
        <dbReference type="SAM" id="MobiDB-lite"/>
    </source>
</evidence>
<accession>A0A255GN89</accession>
<dbReference type="PANTHER" id="PTHR10146:SF14">
    <property type="entry name" value="PYRIDOXAL PHOSPHATE HOMEOSTASIS PROTEIN"/>
    <property type="match status" value="1"/>
</dbReference>
<dbReference type="NCBIfam" id="TIGR00044">
    <property type="entry name" value="YggS family pyridoxal phosphate-dependent enzyme"/>
    <property type="match status" value="1"/>
</dbReference>
<comment type="cofactor">
    <cofactor evidence="3">
        <name>pyridoxal 5'-phosphate</name>
        <dbReference type="ChEBI" id="CHEBI:597326"/>
    </cofactor>
</comment>
<evidence type="ECO:0000256" key="4">
    <source>
        <dbReference type="RuleBase" id="RU004514"/>
    </source>
</evidence>
<dbReference type="InterPro" id="IPR001608">
    <property type="entry name" value="Ala_racemase_N"/>
</dbReference>
<dbReference type="SUPFAM" id="SSF51419">
    <property type="entry name" value="PLP-binding barrel"/>
    <property type="match status" value="1"/>
</dbReference>
<evidence type="ECO:0000313" key="7">
    <source>
        <dbReference type="EMBL" id="OYO17269.1"/>
    </source>
</evidence>
<organism evidence="7 8">
    <name type="scientific">Enemella dayhoffiae</name>
    <dbReference type="NCBI Taxonomy" id="2016507"/>
    <lineage>
        <taxon>Bacteria</taxon>
        <taxon>Bacillati</taxon>
        <taxon>Actinomycetota</taxon>
        <taxon>Actinomycetes</taxon>
        <taxon>Propionibacteriales</taxon>
        <taxon>Propionibacteriaceae</taxon>
        <taxon>Enemella</taxon>
    </lineage>
</organism>
<comment type="caution">
    <text evidence="7">The sequence shown here is derived from an EMBL/GenBank/DDBJ whole genome shotgun (WGS) entry which is preliminary data.</text>
</comment>
<feature type="compositionally biased region" description="Low complexity" evidence="5">
    <location>
        <begin position="1"/>
        <end position="22"/>
    </location>
</feature>
<dbReference type="Pfam" id="PF01168">
    <property type="entry name" value="Ala_racemase_N"/>
    <property type="match status" value="1"/>
</dbReference>